<reference evidence="1 2" key="1">
    <citation type="journal article" date="2014" name="Int. J. Syst. Evol. Microbiol.">
        <title>Complete genome sequence of Corynebacterium casei LMG S-19264T (=DSM 44701T), isolated from a smear-ripened cheese.</title>
        <authorList>
            <consortium name="US DOE Joint Genome Institute (JGI-PGF)"/>
            <person name="Walter F."/>
            <person name="Albersmeier A."/>
            <person name="Kalinowski J."/>
            <person name="Ruckert C."/>
        </authorList>
    </citation>
    <scope>NUCLEOTIDE SEQUENCE [LARGE SCALE GENOMIC DNA]</scope>
    <source>
        <strain evidence="1 2">CGMCC 1.16330</strain>
    </source>
</reference>
<dbReference type="EMBL" id="BMKS01000003">
    <property type="protein sequence ID" value="GGG27252.1"/>
    <property type="molecule type" value="Genomic_DNA"/>
</dbReference>
<gene>
    <name evidence="1" type="ORF">GCM10010964_13970</name>
</gene>
<accession>A0A8J3EBL3</accession>
<comment type="caution">
    <text evidence="1">The sequence shown here is derived from an EMBL/GenBank/DDBJ whole genome shotgun (WGS) entry which is preliminary data.</text>
</comment>
<keyword evidence="2" id="KW-1185">Reference proteome</keyword>
<evidence type="ECO:0000313" key="2">
    <source>
        <dbReference type="Proteomes" id="UP000597507"/>
    </source>
</evidence>
<proteinExistence type="predicted"/>
<dbReference type="Proteomes" id="UP000597507">
    <property type="component" value="Unassembled WGS sequence"/>
</dbReference>
<organism evidence="1 2">
    <name type="scientific">Caldovatus sediminis</name>
    <dbReference type="NCBI Taxonomy" id="2041189"/>
    <lineage>
        <taxon>Bacteria</taxon>
        <taxon>Pseudomonadati</taxon>
        <taxon>Pseudomonadota</taxon>
        <taxon>Alphaproteobacteria</taxon>
        <taxon>Acetobacterales</taxon>
        <taxon>Roseomonadaceae</taxon>
        <taxon>Caldovatus</taxon>
    </lineage>
</organism>
<sequence length="153" mass="17071">MPGSDIERHGPLGIYHFAEDFFATAVHTAEALDAKRLRLHFGDFVAYHLHAHSIELVLKAFLRTAGVGNDDLRRRYGHDLSALLRDAVAAGMALGGQEEHTREVVDWLNEHGKAQTFRYFEAGSRRLPPLADVKDANRRLLAAARCACRRSIA</sequence>
<dbReference type="RefSeq" id="WP_188899285.1">
    <property type="nucleotide sequence ID" value="NZ_BMKS01000003.1"/>
</dbReference>
<evidence type="ECO:0000313" key="1">
    <source>
        <dbReference type="EMBL" id="GGG27252.1"/>
    </source>
</evidence>
<dbReference type="AlphaFoldDB" id="A0A8J3EBL3"/>
<protein>
    <recommendedName>
        <fullName evidence="3">HEPN domain-containing protein</fullName>
    </recommendedName>
</protein>
<name>A0A8J3EBL3_9PROT</name>
<evidence type="ECO:0008006" key="3">
    <source>
        <dbReference type="Google" id="ProtNLM"/>
    </source>
</evidence>